<dbReference type="PANTHER" id="PTHR12469:SF2">
    <property type="entry name" value="SUCCINATE DEHYDROGENASE ASSEMBLY FACTOR 2, MITOCHONDRIAL"/>
    <property type="match status" value="1"/>
</dbReference>
<dbReference type="PANTHER" id="PTHR12469">
    <property type="entry name" value="PROTEIN EMI5 HOMOLOG, MITOCHONDRIAL"/>
    <property type="match status" value="1"/>
</dbReference>
<dbReference type="HAMAP" id="MF_03057">
    <property type="entry name" value="SDHAF2"/>
    <property type="match status" value="1"/>
</dbReference>
<dbReference type="InterPro" id="IPR036714">
    <property type="entry name" value="SDH_sf"/>
</dbReference>
<accession>A0A0L0FYF1</accession>
<keyword evidence="2 4" id="KW-0496">Mitochondrion</keyword>
<organism evidence="5 6">
    <name type="scientific">Sphaeroforma arctica JP610</name>
    <dbReference type="NCBI Taxonomy" id="667725"/>
    <lineage>
        <taxon>Eukaryota</taxon>
        <taxon>Ichthyosporea</taxon>
        <taxon>Ichthyophonida</taxon>
        <taxon>Sphaeroforma</taxon>
    </lineage>
</organism>
<dbReference type="Gene3D" id="1.10.150.250">
    <property type="entry name" value="Flavinator of succinate dehydrogenase"/>
    <property type="match status" value="1"/>
</dbReference>
<name>A0A0L0FYF1_9EUKA</name>
<evidence type="ECO:0000256" key="2">
    <source>
        <dbReference type="ARBA" id="ARBA00023128"/>
    </source>
</evidence>
<dbReference type="Proteomes" id="UP000054560">
    <property type="component" value="Unassembled WGS sequence"/>
</dbReference>
<comment type="function">
    <text evidence="4">Plays an essential role in the assembly of succinate dehydrogenase (SDH), an enzyme complex (also referred to as respiratory complex II) that is a component of both the tricarboxylic acid (TCA) cycle and the mitochondrial electron transport chain, and which couples the oxidation of succinate to fumarate with the reduction of ubiquinone (coenzyme Q) to ubiquinol. Required for flavinylation (covalent attachment of FAD) of the flavoprotein subunit of the SDH catalytic dimer.</text>
</comment>
<dbReference type="RefSeq" id="XP_014155468.1">
    <property type="nucleotide sequence ID" value="XM_014299993.1"/>
</dbReference>
<dbReference type="GO" id="GO:0005759">
    <property type="term" value="C:mitochondrial matrix"/>
    <property type="evidence" value="ECO:0007669"/>
    <property type="project" value="UniProtKB-SubCell"/>
</dbReference>
<evidence type="ECO:0000313" key="6">
    <source>
        <dbReference type="Proteomes" id="UP000054560"/>
    </source>
</evidence>
<evidence type="ECO:0000256" key="1">
    <source>
        <dbReference type="ARBA" id="ARBA00004305"/>
    </source>
</evidence>
<dbReference type="InterPro" id="IPR028882">
    <property type="entry name" value="SDHAF2"/>
</dbReference>
<comment type="subcellular location">
    <subcellularLocation>
        <location evidence="1 4">Mitochondrion matrix</location>
    </subcellularLocation>
</comment>
<keyword evidence="3 4" id="KW-0143">Chaperone</keyword>
<dbReference type="SUPFAM" id="SSF109910">
    <property type="entry name" value="YgfY-like"/>
    <property type="match status" value="1"/>
</dbReference>
<evidence type="ECO:0000313" key="5">
    <source>
        <dbReference type="EMBL" id="KNC81566.1"/>
    </source>
</evidence>
<dbReference type="OrthoDB" id="284292at2759"/>
<dbReference type="Pfam" id="PF03937">
    <property type="entry name" value="Sdh5"/>
    <property type="match status" value="1"/>
</dbReference>
<dbReference type="GeneID" id="25906627"/>
<proteinExistence type="inferred from homology"/>
<comment type="subunit">
    <text evidence="4">Interacts with the flavoprotein subunit within the SDH catalytic dimer.</text>
</comment>
<comment type="similarity">
    <text evidence="4">Belongs to the SDHAF2 family.</text>
</comment>
<dbReference type="EMBL" id="KQ242020">
    <property type="protein sequence ID" value="KNC81566.1"/>
    <property type="molecule type" value="Genomic_DNA"/>
</dbReference>
<dbReference type="AlphaFoldDB" id="A0A0L0FYF1"/>
<dbReference type="FunFam" id="1.10.150.250:FF:000002">
    <property type="entry name" value="Succinate dehydrogenase assembly factor 2, mitochondrial"/>
    <property type="match status" value="1"/>
</dbReference>
<dbReference type="GO" id="GO:0006121">
    <property type="term" value="P:mitochondrial electron transport, succinate to ubiquinone"/>
    <property type="evidence" value="ECO:0007669"/>
    <property type="project" value="UniProtKB-UniRule"/>
</dbReference>
<reference evidence="5 6" key="1">
    <citation type="submission" date="2011-02" db="EMBL/GenBank/DDBJ databases">
        <title>The Genome Sequence of Sphaeroforma arctica JP610.</title>
        <authorList>
            <consortium name="The Broad Institute Genome Sequencing Platform"/>
            <person name="Russ C."/>
            <person name="Cuomo C."/>
            <person name="Young S.K."/>
            <person name="Zeng Q."/>
            <person name="Gargeya S."/>
            <person name="Alvarado L."/>
            <person name="Berlin A."/>
            <person name="Chapman S.B."/>
            <person name="Chen Z."/>
            <person name="Freedman E."/>
            <person name="Gellesch M."/>
            <person name="Goldberg J."/>
            <person name="Griggs A."/>
            <person name="Gujja S."/>
            <person name="Heilman E."/>
            <person name="Heiman D."/>
            <person name="Howarth C."/>
            <person name="Mehta T."/>
            <person name="Neiman D."/>
            <person name="Pearson M."/>
            <person name="Roberts A."/>
            <person name="Saif S."/>
            <person name="Shea T."/>
            <person name="Shenoy N."/>
            <person name="Sisk P."/>
            <person name="Stolte C."/>
            <person name="Sykes S."/>
            <person name="White J."/>
            <person name="Yandava C."/>
            <person name="Burger G."/>
            <person name="Gray M.W."/>
            <person name="Holland P.W.H."/>
            <person name="King N."/>
            <person name="Lang F.B.F."/>
            <person name="Roger A.J."/>
            <person name="Ruiz-Trillo I."/>
            <person name="Haas B."/>
            <person name="Nusbaum C."/>
            <person name="Birren B."/>
        </authorList>
    </citation>
    <scope>NUCLEOTIDE SEQUENCE [LARGE SCALE GENOMIC DNA]</scope>
    <source>
        <strain evidence="5 6">JP610</strain>
    </source>
</reference>
<evidence type="ECO:0000256" key="3">
    <source>
        <dbReference type="ARBA" id="ARBA00023186"/>
    </source>
</evidence>
<evidence type="ECO:0000256" key="4">
    <source>
        <dbReference type="HAMAP-Rule" id="MF_03057"/>
    </source>
</evidence>
<protein>
    <recommendedName>
        <fullName evidence="4">Succinate dehydrogenase assembly factor 2, mitochondrial</fullName>
        <shortName evidence="4">SDH assembly factor 2</shortName>
        <shortName evidence="4">SDHAF2</shortName>
    </recommendedName>
</protein>
<sequence>MSPTFRTLLRPCMRCVSQPILSSHNHTFASTLLKSTISSNKYVLSKSAQRGYVNLSEDVNIPAIPPISREGESIENKRKRLVYQVRKRGMLENDLLLSTFAREYLNDMDGAELHLFDKLLDENDWDLYYWLTDKKEVPEEFNHSVFQKLKAYSKNERAEALRMPHMETMHKSAK</sequence>
<keyword evidence="6" id="KW-1185">Reference proteome</keyword>
<dbReference type="GO" id="GO:0034553">
    <property type="term" value="P:mitochondrial respiratory chain complex II assembly"/>
    <property type="evidence" value="ECO:0007669"/>
    <property type="project" value="TreeGrafter"/>
</dbReference>
<dbReference type="eggNOG" id="KOG3326">
    <property type="taxonomic scope" value="Eukaryota"/>
</dbReference>
<dbReference type="InterPro" id="IPR005631">
    <property type="entry name" value="SDH"/>
</dbReference>
<gene>
    <name evidence="5" type="ORF">SARC_06123</name>
</gene>
<dbReference type="STRING" id="667725.A0A0L0FYF1"/>
<dbReference type="GO" id="GO:0006099">
    <property type="term" value="P:tricarboxylic acid cycle"/>
    <property type="evidence" value="ECO:0007669"/>
    <property type="project" value="TreeGrafter"/>
</dbReference>